<sequence length="412" mass="46180">MTEQEVDILIIGAGPSGSVAAAYSHQQGFNVKVVEKSKFPRFAIGESLLPRCMEHFEEVGLLDSLKAQNFQIKKGARFLKEGKSCHFDFKEKHTNGWDWTWQVPRAEFDKTLTDELQKKGVPILFETEVTGIRFRENGTSKTTVINPDGKEQHILAKHIIDASGPGRVIPKLLNQVKPTSSQGNAAIFTHIEDINRPNGEEGTLITFDVVTESTWLWVIPFSNGKTSIGFVGPSEFIDSFSGSTSEKLRKLLNLSNHYYKRFENNDFLFDPKHFENFSSPMNTLYGNGYTITGNSAGFLDPVFSSGVTFATESGLLAAKLTAKKLRGQTIDWEKGYENHLKQGVSVFKTYVDEWYSGNLQKIFFAKTINPEIKKQICSVLAGYVWDTSNPFVKNHQRLVNALAKVIEMDSDG</sequence>
<dbReference type="Gene3D" id="3.50.50.60">
    <property type="entry name" value="FAD/NAD(P)-binding domain"/>
    <property type="match status" value="1"/>
</dbReference>
<dbReference type="Pfam" id="PF01494">
    <property type="entry name" value="FAD_binding_3"/>
    <property type="match status" value="1"/>
</dbReference>
<dbReference type="Proteomes" id="UP000245962">
    <property type="component" value="Unassembled WGS sequence"/>
</dbReference>
<dbReference type="InterPro" id="IPR050816">
    <property type="entry name" value="Flavin-dep_Halogenase_NPB"/>
</dbReference>
<dbReference type="RefSeq" id="WP_116694794.1">
    <property type="nucleotide sequence ID" value="NZ_QEHR01000006.1"/>
</dbReference>
<dbReference type="AlphaFoldDB" id="A0A2U0HZK7"/>
<name>A0A2U0HZK7_9FLAO</name>
<keyword evidence="3" id="KW-1185">Reference proteome</keyword>
<dbReference type="GO" id="GO:0071949">
    <property type="term" value="F:FAD binding"/>
    <property type="evidence" value="ECO:0007669"/>
    <property type="project" value="InterPro"/>
</dbReference>
<dbReference type="PANTHER" id="PTHR43747:SF1">
    <property type="entry name" value="SLR1998 PROTEIN"/>
    <property type="match status" value="1"/>
</dbReference>
<evidence type="ECO:0000313" key="2">
    <source>
        <dbReference type="EMBL" id="PVW14305.1"/>
    </source>
</evidence>
<proteinExistence type="predicted"/>
<evidence type="ECO:0000313" key="3">
    <source>
        <dbReference type="Proteomes" id="UP000245962"/>
    </source>
</evidence>
<accession>A0A2U0HZK7</accession>
<evidence type="ECO:0000259" key="1">
    <source>
        <dbReference type="Pfam" id="PF01494"/>
    </source>
</evidence>
<organism evidence="2 3">
    <name type="scientific">Marixanthomonas spongiae</name>
    <dbReference type="NCBI Taxonomy" id="2174845"/>
    <lineage>
        <taxon>Bacteria</taxon>
        <taxon>Pseudomonadati</taxon>
        <taxon>Bacteroidota</taxon>
        <taxon>Flavobacteriia</taxon>
        <taxon>Flavobacteriales</taxon>
        <taxon>Flavobacteriaceae</taxon>
        <taxon>Marixanthomonas</taxon>
    </lineage>
</organism>
<dbReference type="InterPro" id="IPR036188">
    <property type="entry name" value="FAD/NAD-bd_sf"/>
</dbReference>
<dbReference type="OrthoDB" id="9806565at2"/>
<dbReference type="InterPro" id="IPR002938">
    <property type="entry name" value="FAD-bd"/>
</dbReference>
<feature type="domain" description="FAD-binding" evidence="1">
    <location>
        <begin position="5"/>
        <end position="179"/>
    </location>
</feature>
<protein>
    <submittedName>
        <fullName evidence="2">Pyridine nucleotide-disulfide oxidoreductase</fullName>
    </submittedName>
</protein>
<gene>
    <name evidence="2" type="ORF">DDV96_10930</name>
</gene>
<dbReference type="PANTHER" id="PTHR43747">
    <property type="entry name" value="FAD-BINDING PROTEIN"/>
    <property type="match status" value="1"/>
</dbReference>
<comment type="caution">
    <text evidence="2">The sequence shown here is derived from an EMBL/GenBank/DDBJ whole genome shotgun (WGS) entry which is preliminary data.</text>
</comment>
<reference evidence="2 3" key="1">
    <citation type="submission" date="2018-04" db="EMBL/GenBank/DDBJ databases">
        <title>Marixanthomonas spongiae HN-E44 sp. nov., isolated from a marine sponge.</title>
        <authorList>
            <person name="Luo L."/>
            <person name="Zhuang L."/>
        </authorList>
    </citation>
    <scope>NUCLEOTIDE SEQUENCE [LARGE SCALE GENOMIC DNA]</scope>
    <source>
        <strain evidence="2 3">HN-E44</strain>
    </source>
</reference>
<dbReference type="EMBL" id="QEHR01000006">
    <property type="protein sequence ID" value="PVW14305.1"/>
    <property type="molecule type" value="Genomic_DNA"/>
</dbReference>
<dbReference type="SUPFAM" id="SSF51905">
    <property type="entry name" value="FAD/NAD(P)-binding domain"/>
    <property type="match status" value="1"/>
</dbReference>